<organism evidence="1 2">
    <name type="scientific">Aedoeadaptatus acetigenes</name>
    <dbReference type="NCBI Taxonomy" id="2981723"/>
    <lineage>
        <taxon>Bacteria</taxon>
        <taxon>Bacillati</taxon>
        <taxon>Bacillota</taxon>
        <taxon>Tissierellia</taxon>
        <taxon>Tissierellales</taxon>
        <taxon>Peptoniphilaceae</taxon>
        <taxon>Aedoeadaptatus</taxon>
    </lineage>
</organism>
<protein>
    <submittedName>
        <fullName evidence="1">VRR-NUC domain-containing protein</fullName>
    </submittedName>
</protein>
<keyword evidence="2" id="KW-1185">Reference proteome</keyword>
<dbReference type="EMBL" id="JBBNPS010000001">
    <property type="protein sequence ID" value="MEQ3352764.1"/>
    <property type="molecule type" value="Genomic_DNA"/>
</dbReference>
<dbReference type="Proteomes" id="UP001481872">
    <property type="component" value="Unassembled WGS sequence"/>
</dbReference>
<dbReference type="RefSeq" id="WP_349053191.1">
    <property type="nucleotide sequence ID" value="NZ_JBBNPS010000001.1"/>
</dbReference>
<name>A0ABV1J3K1_9FIRM</name>
<sequence length="112" mass="12314">MRGKEGKIQKEIADAINGTGLGRCWVATSGLLKSPDGKRFVRALPEGFPDLFGYRKADGKMFFIEVKTASGRVTQPQIDFMRSEVSPKVLYGIARSIDDAFGILGYEQGKLL</sequence>
<evidence type="ECO:0000313" key="1">
    <source>
        <dbReference type="EMBL" id="MEQ3352764.1"/>
    </source>
</evidence>
<proteinExistence type="predicted"/>
<evidence type="ECO:0000313" key="2">
    <source>
        <dbReference type="Proteomes" id="UP001481872"/>
    </source>
</evidence>
<dbReference type="Gene3D" id="3.40.1350.10">
    <property type="match status" value="1"/>
</dbReference>
<gene>
    <name evidence="1" type="ORF">AAA081_00395</name>
</gene>
<reference evidence="1 2" key="1">
    <citation type="submission" date="2024-04" db="EMBL/GenBank/DDBJ databases">
        <title>Human intestinal bacterial collection.</title>
        <authorList>
            <person name="Pauvert C."/>
            <person name="Hitch T.C.A."/>
            <person name="Clavel T."/>
        </authorList>
    </citation>
    <scope>NUCLEOTIDE SEQUENCE [LARGE SCALE GENOMIC DNA]</scope>
    <source>
        <strain evidence="1 2">CLA-SR-H026</strain>
    </source>
</reference>
<dbReference type="InterPro" id="IPR011856">
    <property type="entry name" value="tRNA_endonuc-like_dom_sf"/>
</dbReference>
<comment type="caution">
    <text evidence="1">The sequence shown here is derived from an EMBL/GenBank/DDBJ whole genome shotgun (WGS) entry which is preliminary data.</text>
</comment>
<accession>A0ABV1J3K1</accession>